<dbReference type="AlphaFoldDB" id="A0AAP2ZB12"/>
<dbReference type="EMBL" id="JAOPJZ010000017">
    <property type="protein sequence ID" value="MCU4753470.1"/>
    <property type="molecule type" value="Genomic_DNA"/>
</dbReference>
<evidence type="ECO:0000313" key="1">
    <source>
        <dbReference type="EMBL" id="MCU4753470.1"/>
    </source>
</evidence>
<dbReference type="RefSeq" id="WP_342809787.1">
    <property type="nucleotide sequence ID" value="NZ_JAOPJZ010000017.1"/>
</dbReference>
<organism evidence="1 2">
    <name type="scientific">Natronosalvus hydrolyticus</name>
    <dbReference type="NCBI Taxonomy" id="2979988"/>
    <lineage>
        <taxon>Archaea</taxon>
        <taxon>Methanobacteriati</taxon>
        <taxon>Methanobacteriota</taxon>
        <taxon>Stenosarchaea group</taxon>
        <taxon>Halobacteria</taxon>
        <taxon>Halobacteriales</taxon>
        <taxon>Natrialbaceae</taxon>
        <taxon>Natronosalvus</taxon>
    </lineage>
</organism>
<evidence type="ECO:0000313" key="2">
    <source>
        <dbReference type="Proteomes" id="UP001321047"/>
    </source>
</evidence>
<reference evidence="1 2" key="1">
    <citation type="submission" date="2022-09" db="EMBL/GenBank/DDBJ databases">
        <title>Enrichment on poylsaccharides allowed isolation of novel metabolic and taxonomic groups of Haloarchaea.</title>
        <authorList>
            <person name="Sorokin D.Y."/>
            <person name="Elcheninov A.G."/>
            <person name="Khizhniak T.V."/>
            <person name="Kolganova T.V."/>
            <person name="Kublanov I.V."/>
        </authorList>
    </citation>
    <scope>NUCLEOTIDE SEQUENCE [LARGE SCALE GENOMIC DNA]</scope>
    <source>
        <strain evidence="1 2">AArc-curdl1</strain>
    </source>
</reference>
<accession>A0AAP2ZB12</accession>
<keyword evidence="2" id="KW-1185">Reference proteome</keyword>
<protein>
    <submittedName>
        <fullName evidence="1">Uncharacterized protein</fullName>
    </submittedName>
</protein>
<name>A0AAP2ZB12_9EURY</name>
<proteinExistence type="predicted"/>
<gene>
    <name evidence="1" type="ORF">OB919_16010</name>
</gene>
<dbReference type="Proteomes" id="UP001321047">
    <property type="component" value="Unassembled WGS sequence"/>
</dbReference>
<comment type="caution">
    <text evidence="1">The sequence shown here is derived from an EMBL/GenBank/DDBJ whole genome shotgun (WGS) entry which is preliminary data.</text>
</comment>
<sequence>MGDPNVVAESKHAQGHLQLQLKQPRLSYISEFLGLDCAVDILQTDLFPNGKEITETFAVYDAVRKHPDFNTTDEDVTMISVGDGSTPRTAGFFAYMTHWQCISVDPQLRVEGDHSKIDRLQCIPERIQEQSFEADRVVLAAVHSHADLQESVDAVDAEEILVVAMPCCTDLSLEECEPDKEYADWACFSPKRTIKIYHLTEQGENRDGE</sequence>